<evidence type="ECO:0000313" key="13">
    <source>
        <dbReference type="EMBL" id="MBZ4039718.1"/>
    </source>
</evidence>
<keyword evidence="3 10" id="KW-1134">Transmembrane beta strand</keyword>
<protein>
    <submittedName>
        <fullName evidence="13">TonB-dependent receptor</fullName>
    </submittedName>
</protein>
<evidence type="ECO:0000259" key="12">
    <source>
        <dbReference type="SMART" id="SM00965"/>
    </source>
</evidence>
<dbReference type="RefSeq" id="WP_223676177.1">
    <property type="nucleotide sequence ID" value="NZ_JAINZW010000004.1"/>
</dbReference>
<name>A0ABS7T780_9GAMM</name>
<gene>
    <name evidence="13" type="ORF">K6753_09235</name>
</gene>
<dbReference type="InterPro" id="IPR039426">
    <property type="entry name" value="TonB-dep_rcpt-like"/>
</dbReference>
<evidence type="ECO:0000256" key="6">
    <source>
        <dbReference type="ARBA" id="ARBA00023004"/>
    </source>
</evidence>
<evidence type="ECO:0000256" key="1">
    <source>
        <dbReference type="ARBA" id="ARBA00004571"/>
    </source>
</evidence>
<evidence type="ECO:0000256" key="10">
    <source>
        <dbReference type="PROSITE-ProRule" id="PRU01360"/>
    </source>
</evidence>
<dbReference type="InterPro" id="IPR000531">
    <property type="entry name" value="Beta-barrel_TonB"/>
</dbReference>
<keyword evidence="5 10" id="KW-0812">Transmembrane</keyword>
<dbReference type="Gene3D" id="3.55.50.30">
    <property type="match status" value="1"/>
</dbReference>
<dbReference type="Pfam" id="PF07660">
    <property type="entry name" value="STN"/>
    <property type="match status" value="1"/>
</dbReference>
<organism evidence="13 14">
    <name type="scientific">Novilysobacter selenitireducens</name>
    <dbReference type="NCBI Taxonomy" id="2872639"/>
    <lineage>
        <taxon>Bacteria</taxon>
        <taxon>Pseudomonadati</taxon>
        <taxon>Pseudomonadota</taxon>
        <taxon>Gammaproteobacteria</taxon>
        <taxon>Lysobacterales</taxon>
        <taxon>Lysobacteraceae</taxon>
        <taxon>Novilysobacter</taxon>
    </lineage>
</organism>
<accession>A0ABS7T780</accession>
<dbReference type="Gene3D" id="2.170.130.10">
    <property type="entry name" value="TonB-dependent receptor, plug domain"/>
    <property type="match status" value="1"/>
</dbReference>
<comment type="similarity">
    <text evidence="10 11">Belongs to the TonB-dependent receptor family.</text>
</comment>
<proteinExistence type="inferred from homology"/>
<comment type="subcellular location">
    <subcellularLocation>
        <location evidence="1 10">Cell outer membrane</location>
        <topology evidence="1 10">Multi-pass membrane protein</topology>
    </subcellularLocation>
</comment>
<dbReference type="InterPro" id="IPR036942">
    <property type="entry name" value="Beta-barrel_TonB_sf"/>
</dbReference>
<keyword evidence="4" id="KW-0406">Ion transport</keyword>
<dbReference type="PROSITE" id="PS52016">
    <property type="entry name" value="TONB_DEPENDENT_REC_3"/>
    <property type="match status" value="1"/>
</dbReference>
<evidence type="ECO:0000256" key="5">
    <source>
        <dbReference type="ARBA" id="ARBA00022692"/>
    </source>
</evidence>
<dbReference type="EMBL" id="JAINZW010000004">
    <property type="protein sequence ID" value="MBZ4039718.1"/>
    <property type="molecule type" value="Genomic_DNA"/>
</dbReference>
<evidence type="ECO:0000256" key="11">
    <source>
        <dbReference type="RuleBase" id="RU003357"/>
    </source>
</evidence>
<evidence type="ECO:0000256" key="9">
    <source>
        <dbReference type="ARBA" id="ARBA00023237"/>
    </source>
</evidence>
<keyword evidence="13" id="KW-0675">Receptor</keyword>
<evidence type="ECO:0000313" key="14">
    <source>
        <dbReference type="Proteomes" id="UP001430954"/>
    </source>
</evidence>
<dbReference type="SMART" id="SM00965">
    <property type="entry name" value="STN"/>
    <property type="match status" value="1"/>
</dbReference>
<dbReference type="CDD" id="cd01347">
    <property type="entry name" value="ligand_gated_channel"/>
    <property type="match status" value="1"/>
</dbReference>
<sequence>MPALGAGDGGRTPAGRVAFDIPGGELGLALERLATQAGLQLLYRPELVEGRRAAPLREKLTPAAALRRLAGAAGLRVEAVNGNTYVLSARAPAPAAPAPAATARAARPTRMPAPIPTVYVTGTHIPRSDIGAVTPSPVTLISRSEIEASGHQTLFELLRAQPGMLGHHPVAVASDGGAGIQQPFAAAATTSLNALGPRATLFLVDGRRVANYGLISSELGGLADLDAIPLTIVERVEILRGGASAIYGADAMAGVVNIILRKRQDGGEGVARHGVSSRGDAAESRLSYSHGMETAEGGEVLLGVDALHRDELLGSARAWRTMDHRRHGLGDRRIPLGYRDYDLNLLNRQCAHAPADVAGECLLDIPRFTSLQPSSRRWSAYGHLGQPLADGVDLTVDLRAGAADQSLTNAPFHARIAIPEGHPDYRPDTDLDYAFFDIGPVRSHSDTRTLDGTVALSGWRGAWGWSAALSHHHNRVDARIDGLVQYTQFDRVTDEGGYRFDGTPNPPELLSALSPPLSTRGEATLQQFGVDLHGPWFALPGGQARIAAGLELLRDVLEHRPDPLMVEHDIALGPQKVPVDSQQRGAGLYAEVNLPVSTRLQVDLAARVDQREGYGRRWSPKVGLKWSPLDGLTLRASGATGYRAPSLFETRRPSVVDELDLVPETPGLAPCAYVFAFGPDERYCLIGRSARENPDLRPETSRSHTVGLVWAPAANFSASLDHFRIRRSNEILPGSATDDPGAFPLSLVRDENGELIGIDAYFANVGLTDVRGWELDLQGSWDTAQLGRYTVRLAGHYLDRLERQAVPGAPRQEFAGYQTPDRSALGYVQWRRSGWQATLSARALGPVKAGGPVDGCPRLNREAGRCRTPGWTSFDLDVAYSWPHWRVALNMRDLTDRAPVNYDVDRGGYDIALDDPRGRFYLLSLSRDF</sequence>
<dbReference type="PANTHER" id="PTHR47234">
    <property type="match status" value="1"/>
</dbReference>
<dbReference type="Proteomes" id="UP001430954">
    <property type="component" value="Unassembled WGS sequence"/>
</dbReference>
<reference evidence="13 14" key="1">
    <citation type="submission" date="2021-09" db="EMBL/GenBank/DDBJ databases">
        <title>Lysobacter sp. 13A isolated from the river sediment.</title>
        <authorList>
            <person name="Liu H."/>
            <person name="Li S."/>
            <person name="Mao S."/>
        </authorList>
    </citation>
    <scope>NUCLEOTIDE SEQUENCE [LARGE SCALE GENOMIC DNA]</scope>
    <source>
        <strain evidence="13 14">13A</strain>
    </source>
</reference>
<evidence type="ECO:0000256" key="2">
    <source>
        <dbReference type="ARBA" id="ARBA00022448"/>
    </source>
</evidence>
<comment type="caution">
    <text evidence="13">The sequence shown here is derived from an EMBL/GenBank/DDBJ whole genome shotgun (WGS) entry which is preliminary data.</text>
</comment>
<evidence type="ECO:0000256" key="7">
    <source>
        <dbReference type="ARBA" id="ARBA00023077"/>
    </source>
</evidence>
<evidence type="ECO:0000256" key="3">
    <source>
        <dbReference type="ARBA" id="ARBA00022452"/>
    </source>
</evidence>
<dbReference type="Pfam" id="PF07715">
    <property type="entry name" value="Plug"/>
    <property type="match status" value="1"/>
</dbReference>
<dbReference type="PANTHER" id="PTHR47234:SF1">
    <property type="entry name" value="TONB-DEPENDENT RECEPTOR"/>
    <property type="match status" value="1"/>
</dbReference>
<feature type="domain" description="Secretin/TonB short N-terminal" evidence="12">
    <location>
        <begin position="39"/>
        <end position="90"/>
    </location>
</feature>
<dbReference type="SUPFAM" id="SSF56935">
    <property type="entry name" value="Porins"/>
    <property type="match status" value="1"/>
</dbReference>
<dbReference type="Gene3D" id="2.40.170.20">
    <property type="entry name" value="TonB-dependent receptor, beta-barrel domain"/>
    <property type="match status" value="1"/>
</dbReference>
<keyword evidence="14" id="KW-1185">Reference proteome</keyword>
<keyword evidence="2 10" id="KW-0813">Transport</keyword>
<dbReference type="Pfam" id="PF00593">
    <property type="entry name" value="TonB_dep_Rec_b-barrel"/>
    <property type="match status" value="1"/>
</dbReference>
<dbReference type="InterPro" id="IPR012910">
    <property type="entry name" value="Plug_dom"/>
</dbReference>
<keyword evidence="7 11" id="KW-0798">TonB box</keyword>
<keyword evidence="8 10" id="KW-0472">Membrane</keyword>
<dbReference type="InterPro" id="IPR037066">
    <property type="entry name" value="Plug_dom_sf"/>
</dbReference>
<evidence type="ECO:0000256" key="8">
    <source>
        <dbReference type="ARBA" id="ARBA00023136"/>
    </source>
</evidence>
<keyword evidence="4" id="KW-0410">Iron transport</keyword>
<dbReference type="InterPro" id="IPR011662">
    <property type="entry name" value="Secretin/TonB_short_N"/>
</dbReference>
<keyword evidence="6" id="KW-0408">Iron</keyword>
<keyword evidence="9 10" id="KW-0998">Cell outer membrane</keyword>
<evidence type="ECO:0000256" key="4">
    <source>
        <dbReference type="ARBA" id="ARBA00022496"/>
    </source>
</evidence>